<proteinExistence type="predicted"/>
<reference evidence="2" key="1">
    <citation type="submission" date="2020-08" db="EMBL/GenBank/DDBJ databases">
        <title>Genome public.</title>
        <authorList>
            <person name="Liu C."/>
            <person name="Sun Q."/>
        </authorList>
    </citation>
    <scope>NUCLEOTIDE SEQUENCE</scope>
    <source>
        <strain evidence="2">NSJ-52</strain>
    </source>
</reference>
<dbReference type="SUPFAM" id="SSF46785">
    <property type="entry name" value="Winged helix' DNA-binding domain"/>
    <property type="match status" value="1"/>
</dbReference>
<dbReference type="InterPro" id="IPR039422">
    <property type="entry name" value="MarR/SlyA-like"/>
</dbReference>
<dbReference type="AlphaFoldDB" id="A0A8J6JBH3"/>
<dbReference type="InterPro" id="IPR036390">
    <property type="entry name" value="WH_DNA-bd_sf"/>
</dbReference>
<sequence length="157" mass="18161">MTAKERKQLEAYIDSYYSSYFQMDAVYNEWASANKIQDTTLFVLNEISKQEFCTQRSLKDSLGYSKQTISCSLRRLEQDGIITRQRALHDQRNNLIRLTPKGKAYADKLLARLHEAERQAFQHLSKEECEWVLTAFRKLTTALADSIRADIAASEEA</sequence>
<dbReference type="PROSITE" id="PS50995">
    <property type="entry name" value="HTH_MARR_2"/>
    <property type="match status" value="1"/>
</dbReference>
<dbReference type="EMBL" id="JACOPQ010000003">
    <property type="protein sequence ID" value="MBC5736406.1"/>
    <property type="molecule type" value="Genomic_DNA"/>
</dbReference>
<evidence type="ECO:0000313" key="3">
    <source>
        <dbReference type="Proteomes" id="UP000607645"/>
    </source>
</evidence>
<dbReference type="RefSeq" id="WP_186918710.1">
    <property type="nucleotide sequence ID" value="NZ_JACOPQ010000003.1"/>
</dbReference>
<dbReference type="PRINTS" id="PR00598">
    <property type="entry name" value="HTHMARR"/>
</dbReference>
<accession>A0A8J6JBH3</accession>
<feature type="domain" description="HTH marR-type" evidence="1">
    <location>
        <begin position="1"/>
        <end position="141"/>
    </location>
</feature>
<dbReference type="InterPro" id="IPR036388">
    <property type="entry name" value="WH-like_DNA-bd_sf"/>
</dbReference>
<dbReference type="GO" id="GO:0006950">
    <property type="term" value="P:response to stress"/>
    <property type="evidence" value="ECO:0007669"/>
    <property type="project" value="TreeGrafter"/>
</dbReference>
<protein>
    <submittedName>
        <fullName evidence="2">MarR family transcriptional regulator</fullName>
    </submittedName>
</protein>
<dbReference type="PANTHER" id="PTHR33164:SF43">
    <property type="entry name" value="HTH-TYPE TRANSCRIPTIONAL REPRESSOR YETL"/>
    <property type="match status" value="1"/>
</dbReference>
<dbReference type="SMART" id="SM00347">
    <property type="entry name" value="HTH_MARR"/>
    <property type="match status" value="1"/>
</dbReference>
<dbReference type="GO" id="GO:0003700">
    <property type="term" value="F:DNA-binding transcription factor activity"/>
    <property type="evidence" value="ECO:0007669"/>
    <property type="project" value="InterPro"/>
</dbReference>
<dbReference type="Gene3D" id="1.10.10.10">
    <property type="entry name" value="Winged helix-like DNA-binding domain superfamily/Winged helix DNA-binding domain"/>
    <property type="match status" value="1"/>
</dbReference>
<name>A0A8J6JBH3_9FIRM</name>
<dbReference type="Proteomes" id="UP000607645">
    <property type="component" value="Unassembled WGS sequence"/>
</dbReference>
<evidence type="ECO:0000313" key="2">
    <source>
        <dbReference type="EMBL" id="MBC5736406.1"/>
    </source>
</evidence>
<dbReference type="PANTHER" id="PTHR33164">
    <property type="entry name" value="TRANSCRIPTIONAL REGULATOR, MARR FAMILY"/>
    <property type="match status" value="1"/>
</dbReference>
<keyword evidence="3" id="KW-1185">Reference proteome</keyword>
<evidence type="ECO:0000259" key="1">
    <source>
        <dbReference type="PROSITE" id="PS50995"/>
    </source>
</evidence>
<organism evidence="2 3">
    <name type="scientific">Lawsonibacter faecis</name>
    <dbReference type="NCBI Taxonomy" id="2763052"/>
    <lineage>
        <taxon>Bacteria</taxon>
        <taxon>Bacillati</taxon>
        <taxon>Bacillota</taxon>
        <taxon>Clostridia</taxon>
        <taxon>Eubacteriales</taxon>
        <taxon>Oscillospiraceae</taxon>
        <taxon>Lawsonibacter</taxon>
    </lineage>
</organism>
<dbReference type="Pfam" id="PF01047">
    <property type="entry name" value="MarR"/>
    <property type="match status" value="1"/>
</dbReference>
<dbReference type="InterPro" id="IPR000835">
    <property type="entry name" value="HTH_MarR-typ"/>
</dbReference>
<comment type="caution">
    <text evidence="2">The sequence shown here is derived from an EMBL/GenBank/DDBJ whole genome shotgun (WGS) entry which is preliminary data.</text>
</comment>
<gene>
    <name evidence="2" type="ORF">H8S62_05225</name>
</gene>